<protein>
    <recommendedName>
        <fullName evidence="10">Aromatic-L-amino-acid decarboxylase</fullName>
    </recommendedName>
</protein>
<evidence type="ECO:0000256" key="2">
    <source>
        <dbReference type="ARBA" id="ARBA00009533"/>
    </source>
</evidence>
<dbReference type="InterPro" id="IPR015424">
    <property type="entry name" value="PyrdxlP-dep_Trfase"/>
</dbReference>
<dbReference type="InterPro" id="IPR021115">
    <property type="entry name" value="Pyridoxal-P_BS"/>
</dbReference>
<keyword evidence="4 6" id="KW-0663">Pyridoxal phosphate</keyword>
<dbReference type="Gene3D" id="1.20.1340.10">
    <property type="entry name" value="dopa decarboxylase, N-terminal domain"/>
    <property type="match status" value="1"/>
</dbReference>
<keyword evidence="5 7" id="KW-0456">Lyase</keyword>
<dbReference type="InterPro" id="IPR010977">
    <property type="entry name" value="Aromatic_deC"/>
</dbReference>
<accession>A0A0C3B1S0</accession>
<dbReference type="Pfam" id="PF00282">
    <property type="entry name" value="Pyridoxal_deC"/>
    <property type="match status" value="1"/>
</dbReference>
<dbReference type="PRINTS" id="PR00800">
    <property type="entry name" value="YHDCRBOXLASE"/>
</dbReference>
<evidence type="ECO:0000256" key="7">
    <source>
        <dbReference type="RuleBase" id="RU000382"/>
    </source>
</evidence>
<dbReference type="GO" id="GO:0030170">
    <property type="term" value="F:pyridoxal phosphate binding"/>
    <property type="evidence" value="ECO:0007669"/>
    <property type="project" value="InterPro"/>
</dbReference>
<dbReference type="InterPro" id="IPR015421">
    <property type="entry name" value="PyrdxlP-dep_Trfase_major"/>
</dbReference>
<dbReference type="GO" id="GO:0019752">
    <property type="term" value="P:carboxylic acid metabolic process"/>
    <property type="evidence" value="ECO:0007669"/>
    <property type="project" value="InterPro"/>
</dbReference>
<evidence type="ECO:0000256" key="5">
    <source>
        <dbReference type="ARBA" id="ARBA00023239"/>
    </source>
</evidence>
<evidence type="ECO:0000256" key="1">
    <source>
        <dbReference type="ARBA" id="ARBA00001933"/>
    </source>
</evidence>
<gene>
    <name evidence="8" type="ORF">M408DRAFT_327769</name>
</gene>
<keyword evidence="3" id="KW-0210">Decarboxylase</keyword>
<comment type="cofactor">
    <cofactor evidence="1 6 7">
        <name>pyridoxal 5'-phosphate</name>
        <dbReference type="ChEBI" id="CHEBI:597326"/>
    </cofactor>
</comment>
<dbReference type="InterPro" id="IPR002129">
    <property type="entry name" value="PyrdxlP-dep_de-COase"/>
</dbReference>
<feature type="modified residue" description="N6-(pyridoxal phosphate)lysine" evidence="6">
    <location>
        <position position="300"/>
    </location>
</feature>
<dbReference type="STRING" id="933852.A0A0C3B1S0"/>
<dbReference type="SUPFAM" id="SSF53383">
    <property type="entry name" value="PLP-dependent transferases"/>
    <property type="match status" value="1"/>
</dbReference>
<dbReference type="Gene3D" id="3.40.640.10">
    <property type="entry name" value="Type I PLP-dependent aspartate aminotransferase-like (Major domain)"/>
    <property type="match status" value="1"/>
</dbReference>
<dbReference type="PANTHER" id="PTHR11999">
    <property type="entry name" value="GROUP II PYRIDOXAL-5-PHOSPHATE DECARBOXYLASE"/>
    <property type="match status" value="1"/>
</dbReference>
<dbReference type="PANTHER" id="PTHR11999:SF70">
    <property type="entry name" value="MIP05841P"/>
    <property type="match status" value="1"/>
</dbReference>
<dbReference type="GO" id="GO:0016831">
    <property type="term" value="F:carboxy-lyase activity"/>
    <property type="evidence" value="ECO:0007669"/>
    <property type="project" value="UniProtKB-KW"/>
</dbReference>
<dbReference type="GO" id="GO:0006520">
    <property type="term" value="P:amino acid metabolic process"/>
    <property type="evidence" value="ECO:0007669"/>
    <property type="project" value="InterPro"/>
</dbReference>
<dbReference type="EMBL" id="KN824283">
    <property type="protein sequence ID" value="KIM30795.1"/>
    <property type="molecule type" value="Genomic_DNA"/>
</dbReference>
<sequence>MDIEQFRKAAYKAIDDICDYYYSLEKRPVVSKVEPGYLAKLLPDHPPSKGESMKVITADFHQFILPGITHWSHPSFFAYFPSVGSLESLIGDIYAGAVSNPGFNWLCSPASTELEAIIMDWSAKLFGLEGNFLTSSGVGGGVLQTTASDAALLASVVARSRYTRLHPGVSLDKMMIYGTTQTHSLGAKAALILGMQFRALEVTLADNFSLRGSTLSRALEEDRANGLHPYLLIATVGTTSSGAIDNIDEIGEVLTSEPSIWLHVDAAWAGVAFALPEYRQTGRLDAINKYAYSFCTNFHKWGLTVFDCSTFWVKDRTYLTEALDVTPEFLRTRHGDTEIGTYPLVGSLDP</sequence>
<proteinExistence type="inferred from homology"/>
<reference evidence="8 9" key="1">
    <citation type="submission" date="2014-04" db="EMBL/GenBank/DDBJ databases">
        <authorList>
            <consortium name="DOE Joint Genome Institute"/>
            <person name="Kuo A."/>
            <person name="Zuccaro A."/>
            <person name="Kohler A."/>
            <person name="Nagy L.G."/>
            <person name="Floudas D."/>
            <person name="Copeland A."/>
            <person name="Barry K.W."/>
            <person name="Cichocki N."/>
            <person name="Veneault-Fourrey C."/>
            <person name="LaButti K."/>
            <person name="Lindquist E.A."/>
            <person name="Lipzen A."/>
            <person name="Lundell T."/>
            <person name="Morin E."/>
            <person name="Murat C."/>
            <person name="Sun H."/>
            <person name="Tunlid A."/>
            <person name="Henrissat B."/>
            <person name="Grigoriev I.V."/>
            <person name="Hibbett D.S."/>
            <person name="Martin F."/>
            <person name="Nordberg H.P."/>
            <person name="Cantor M.N."/>
            <person name="Hua S.X."/>
        </authorList>
    </citation>
    <scope>NUCLEOTIDE SEQUENCE [LARGE SCALE GENOMIC DNA]</scope>
    <source>
        <strain evidence="8 9">MAFF 305830</strain>
    </source>
</reference>
<evidence type="ECO:0000313" key="8">
    <source>
        <dbReference type="EMBL" id="KIM30795.1"/>
    </source>
</evidence>
<keyword evidence="9" id="KW-1185">Reference proteome</keyword>
<organism evidence="8 9">
    <name type="scientific">Serendipita vermifera MAFF 305830</name>
    <dbReference type="NCBI Taxonomy" id="933852"/>
    <lineage>
        <taxon>Eukaryota</taxon>
        <taxon>Fungi</taxon>
        <taxon>Dikarya</taxon>
        <taxon>Basidiomycota</taxon>
        <taxon>Agaricomycotina</taxon>
        <taxon>Agaricomycetes</taxon>
        <taxon>Sebacinales</taxon>
        <taxon>Serendipitaceae</taxon>
        <taxon>Serendipita</taxon>
    </lineage>
</organism>
<comment type="similarity">
    <text evidence="2 7">Belongs to the group II decarboxylase family.</text>
</comment>
<evidence type="ECO:0008006" key="10">
    <source>
        <dbReference type="Google" id="ProtNLM"/>
    </source>
</evidence>
<evidence type="ECO:0000256" key="4">
    <source>
        <dbReference type="ARBA" id="ARBA00022898"/>
    </source>
</evidence>
<dbReference type="OrthoDB" id="639767at2759"/>
<dbReference type="Proteomes" id="UP000054097">
    <property type="component" value="Unassembled WGS sequence"/>
</dbReference>
<evidence type="ECO:0000313" key="9">
    <source>
        <dbReference type="Proteomes" id="UP000054097"/>
    </source>
</evidence>
<dbReference type="GO" id="GO:0005737">
    <property type="term" value="C:cytoplasm"/>
    <property type="evidence" value="ECO:0007669"/>
    <property type="project" value="TreeGrafter"/>
</dbReference>
<dbReference type="PROSITE" id="PS00392">
    <property type="entry name" value="DDC_GAD_HDC_YDC"/>
    <property type="match status" value="1"/>
</dbReference>
<dbReference type="AlphaFoldDB" id="A0A0C3B1S0"/>
<evidence type="ECO:0000256" key="6">
    <source>
        <dbReference type="PIRSR" id="PIRSR602129-50"/>
    </source>
</evidence>
<reference evidence="9" key="2">
    <citation type="submission" date="2015-01" db="EMBL/GenBank/DDBJ databases">
        <title>Evolutionary Origins and Diversification of the Mycorrhizal Mutualists.</title>
        <authorList>
            <consortium name="DOE Joint Genome Institute"/>
            <consortium name="Mycorrhizal Genomics Consortium"/>
            <person name="Kohler A."/>
            <person name="Kuo A."/>
            <person name="Nagy L.G."/>
            <person name="Floudas D."/>
            <person name="Copeland A."/>
            <person name="Barry K.W."/>
            <person name="Cichocki N."/>
            <person name="Veneault-Fourrey C."/>
            <person name="LaButti K."/>
            <person name="Lindquist E.A."/>
            <person name="Lipzen A."/>
            <person name="Lundell T."/>
            <person name="Morin E."/>
            <person name="Murat C."/>
            <person name="Riley R."/>
            <person name="Ohm R."/>
            <person name="Sun H."/>
            <person name="Tunlid A."/>
            <person name="Henrissat B."/>
            <person name="Grigoriev I.V."/>
            <person name="Hibbett D.S."/>
            <person name="Martin F."/>
        </authorList>
    </citation>
    <scope>NUCLEOTIDE SEQUENCE [LARGE SCALE GENOMIC DNA]</scope>
    <source>
        <strain evidence="9">MAFF 305830</strain>
    </source>
</reference>
<name>A0A0C3B1S0_SERVB</name>
<evidence type="ECO:0000256" key="3">
    <source>
        <dbReference type="ARBA" id="ARBA00022793"/>
    </source>
</evidence>
<dbReference type="HOGENOM" id="CLU_011856_3_1_1"/>